<evidence type="ECO:0000313" key="3">
    <source>
        <dbReference type="Proteomes" id="UP000499080"/>
    </source>
</evidence>
<feature type="compositionally biased region" description="Basic residues" evidence="1">
    <location>
        <begin position="70"/>
        <end position="90"/>
    </location>
</feature>
<name>A0A4Y2Q023_ARAVE</name>
<dbReference type="OrthoDB" id="411823at2759"/>
<sequence length="90" mass="10487">MLAITRVYRTSSTLSLQVLAGVPPLNLKAIETYATFLVLRGRQDITVYLESFHCEDCVQMESPYLNPSGRQRRHRLRLERAQRRMPRSSH</sequence>
<comment type="caution">
    <text evidence="2">The sequence shown here is derived from an EMBL/GenBank/DDBJ whole genome shotgun (WGS) entry which is preliminary data.</text>
</comment>
<reference evidence="2 3" key="1">
    <citation type="journal article" date="2019" name="Sci. Rep.">
        <title>Orb-weaving spider Araneus ventricosus genome elucidates the spidroin gene catalogue.</title>
        <authorList>
            <person name="Kono N."/>
            <person name="Nakamura H."/>
            <person name="Ohtoshi R."/>
            <person name="Moran D.A.P."/>
            <person name="Shinohara A."/>
            <person name="Yoshida Y."/>
            <person name="Fujiwara M."/>
            <person name="Mori M."/>
            <person name="Tomita M."/>
            <person name="Arakawa K."/>
        </authorList>
    </citation>
    <scope>NUCLEOTIDE SEQUENCE [LARGE SCALE GENOMIC DNA]</scope>
</reference>
<evidence type="ECO:0000256" key="1">
    <source>
        <dbReference type="SAM" id="MobiDB-lite"/>
    </source>
</evidence>
<keyword evidence="3" id="KW-1185">Reference proteome</keyword>
<organism evidence="2 3">
    <name type="scientific">Araneus ventricosus</name>
    <name type="common">Orbweaver spider</name>
    <name type="synonym">Epeira ventricosa</name>
    <dbReference type="NCBI Taxonomy" id="182803"/>
    <lineage>
        <taxon>Eukaryota</taxon>
        <taxon>Metazoa</taxon>
        <taxon>Ecdysozoa</taxon>
        <taxon>Arthropoda</taxon>
        <taxon>Chelicerata</taxon>
        <taxon>Arachnida</taxon>
        <taxon>Araneae</taxon>
        <taxon>Araneomorphae</taxon>
        <taxon>Entelegynae</taxon>
        <taxon>Araneoidea</taxon>
        <taxon>Araneidae</taxon>
        <taxon>Araneus</taxon>
    </lineage>
</organism>
<protein>
    <submittedName>
        <fullName evidence="2">Uncharacterized protein</fullName>
    </submittedName>
</protein>
<evidence type="ECO:0000313" key="2">
    <source>
        <dbReference type="EMBL" id="GBN56859.1"/>
    </source>
</evidence>
<gene>
    <name evidence="2" type="ORF">AVEN_237106_1</name>
</gene>
<feature type="region of interest" description="Disordered" evidence="1">
    <location>
        <begin position="68"/>
        <end position="90"/>
    </location>
</feature>
<dbReference type="Proteomes" id="UP000499080">
    <property type="component" value="Unassembled WGS sequence"/>
</dbReference>
<accession>A0A4Y2Q023</accession>
<dbReference type="EMBL" id="BGPR01012607">
    <property type="protein sequence ID" value="GBN56859.1"/>
    <property type="molecule type" value="Genomic_DNA"/>
</dbReference>
<dbReference type="AlphaFoldDB" id="A0A4Y2Q023"/>
<proteinExistence type="predicted"/>